<dbReference type="AlphaFoldDB" id="A0A1A6AKT0"/>
<dbReference type="EMBL" id="LROS01000055">
    <property type="protein sequence ID" value="OBR90690.1"/>
    <property type="molecule type" value="Genomic_DNA"/>
</dbReference>
<gene>
    <name evidence="1" type="ORF">CLRAG_33380</name>
</gene>
<dbReference type="RefSeq" id="WP_065079418.1">
    <property type="nucleotide sequence ID" value="NZ_LROS01000055.1"/>
</dbReference>
<sequence length="139" mass="16571">MELKFNSLDDINNYYKTLNIKPYWVEESLGFNIIREIILIFNDLHNIYPDVVIKEIGDCYSYDKISNRICINNIKNVIDNDKLSDTYENDTDAKLKAKEYLLKQLSIYTNVRITKNLMKMETNIMIWDIVLYIMQISRV</sequence>
<proteinExistence type="predicted"/>
<evidence type="ECO:0000313" key="2">
    <source>
        <dbReference type="Proteomes" id="UP000093954"/>
    </source>
</evidence>
<reference evidence="1 2" key="1">
    <citation type="journal article" date="2012" name="Front. Microbiol.">
        <title>Draft Genome Sequence of the Virulent Strain 01-B526 of the Fish Pathogen Aeromonas salmonicida.</title>
        <authorList>
            <person name="Charette S.J."/>
            <person name="Brochu F."/>
            <person name="Boyle B."/>
            <person name="Filion G."/>
            <person name="Tanaka K.H."/>
            <person name="Derome N."/>
        </authorList>
    </citation>
    <scope>NUCLEOTIDE SEQUENCE [LARGE SCALE GENOMIC DNA]</scope>
    <source>
        <strain evidence="1 2">P11</strain>
    </source>
</reference>
<evidence type="ECO:0000313" key="1">
    <source>
        <dbReference type="EMBL" id="OBR90690.1"/>
    </source>
</evidence>
<dbReference type="Proteomes" id="UP000093954">
    <property type="component" value="Unassembled WGS sequence"/>
</dbReference>
<organism evidence="1 2">
    <name type="scientific">Clostridium ragsdalei P11</name>
    <dbReference type="NCBI Taxonomy" id="1353534"/>
    <lineage>
        <taxon>Bacteria</taxon>
        <taxon>Bacillati</taxon>
        <taxon>Bacillota</taxon>
        <taxon>Clostridia</taxon>
        <taxon>Eubacteriales</taxon>
        <taxon>Clostridiaceae</taxon>
        <taxon>Clostridium</taxon>
    </lineage>
</organism>
<name>A0A1A6AKT0_9CLOT</name>
<dbReference type="PATRIC" id="fig|1353534.3.peg.3399"/>
<keyword evidence="2" id="KW-1185">Reference proteome</keyword>
<comment type="caution">
    <text evidence="1">The sequence shown here is derived from an EMBL/GenBank/DDBJ whole genome shotgun (WGS) entry which is preliminary data.</text>
</comment>
<accession>A0A1A6AKT0</accession>
<protein>
    <submittedName>
        <fullName evidence="1">Uncharacterized protein</fullName>
    </submittedName>
</protein>